<gene>
    <name evidence="2" type="ORF">SAMN02745883_00880</name>
</gene>
<feature type="transmembrane region" description="Helical" evidence="1">
    <location>
        <begin position="47"/>
        <end position="64"/>
    </location>
</feature>
<keyword evidence="1" id="KW-0472">Membrane</keyword>
<keyword evidence="1" id="KW-1133">Transmembrane helix</keyword>
<feature type="transmembrane region" description="Helical" evidence="1">
    <location>
        <begin position="70"/>
        <end position="87"/>
    </location>
</feature>
<dbReference type="AlphaFoldDB" id="A0A1M6NGS6"/>
<proteinExistence type="predicted"/>
<keyword evidence="1" id="KW-0812">Transmembrane</keyword>
<sequence length="166" mass="19993">MEVISSIIWIVILYDIIKFLSGLIFYNRNKDLGKVLFKEEVKYYKKIIHFVGLSLFLVLFSKIFHMNLLISFIVFLFIGVLWLYSYLSKRLIVTANGIGYIDIFNFVIDFVNWDEIEFIYLEKVKMVVYLKSKQKKKYYIDLTKEELNKVQKCLPESIKYYVYRVL</sequence>
<dbReference type="EMBL" id="FRAJ01000006">
    <property type="protein sequence ID" value="SHJ94940.1"/>
    <property type="molecule type" value="Genomic_DNA"/>
</dbReference>
<organism evidence="2 3">
    <name type="scientific">Caminicella sporogenes DSM 14501</name>
    <dbReference type="NCBI Taxonomy" id="1121266"/>
    <lineage>
        <taxon>Bacteria</taxon>
        <taxon>Bacillati</taxon>
        <taxon>Bacillota</taxon>
        <taxon>Clostridia</taxon>
        <taxon>Peptostreptococcales</taxon>
        <taxon>Caminicellaceae</taxon>
        <taxon>Caminicella</taxon>
    </lineage>
</organism>
<name>A0A1M6NGS6_9FIRM</name>
<reference evidence="2 3" key="1">
    <citation type="submission" date="2016-11" db="EMBL/GenBank/DDBJ databases">
        <authorList>
            <person name="Jaros S."/>
            <person name="Januszkiewicz K."/>
            <person name="Wedrychowicz H."/>
        </authorList>
    </citation>
    <scope>NUCLEOTIDE SEQUENCE [LARGE SCALE GENOMIC DNA]</scope>
    <source>
        <strain evidence="2 3">DSM 14501</strain>
    </source>
</reference>
<evidence type="ECO:0000313" key="2">
    <source>
        <dbReference type="EMBL" id="SHJ94940.1"/>
    </source>
</evidence>
<feature type="transmembrane region" description="Helical" evidence="1">
    <location>
        <begin position="6"/>
        <end position="26"/>
    </location>
</feature>
<keyword evidence="3" id="KW-1185">Reference proteome</keyword>
<dbReference type="Proteomes" id="UP000184082">
    <property type="component" value="Unassembled WGS sequence"/>
</dbReference>
<evidence type="ECO:0000256" key="1">
    <source>
        <dbReference type="SAM" id="Phobius"/>
    </source>
</evidence>
<evidence type="ECO:0000313" key="3">
    <source>
        <dbReference type="Proteomes" id="UP000184082"/>
    </source>
</evidence>
<protein>
    <submittedName>
        <fullName evidence="2">Uncharacterized protein</fullName>
    </submittedName>
</protein>
<accession>A0A1M6NGS6</accession>